<dbReference type="Gene3D" id="1.20.120.20">
    <property type="entry name" value="Apolipoprotein"/>
    <property type="match status" value="1"/>
</dbReference>
<keyword evidence="4" id="KW-1185">Reference proteome</keyword>
<proteinExistence type="predicted"/>
<keyword evidence="1" id="KW-0175">Coiled coil</keyword>
<dbReference type="RefSeq" id="WP_307395237.1">
    <property type="nucleotide sequence ID" value="NZ_BAAADK010000047.1"/>
</dbReference>
<dbReference type="PANTHER" id="PTHR35792:SF1">
    <property type="entry name" value="SLL0268 PROTEIN"/>
    <property type="match status" value="1"/>
</dbReference>
<dbReference type="InterPro" id="IPR052928">
    <property type="entry name" value="Desiccation-related_membrane"/>
</dbReference>
<evidence type="ECO:0000313" key="3">
    <source>
        <dbReference type="EMBL" id="MDQ0166769.1"/>
    </source>
</evidence>
<dbReference type="PANTHER" id="PTHR35792">
    <property type="entry name" value="GENERAL STRESS PROTEIN"/>
    <property type="match status" value="1"/>
</dbReference>
<gene>
    <name evidence="3" type="ORF">J2S11_002685</name>
</gene>
<feature type="coiled-coil region" evidence="1">
    <location>
        <begin position="68"/>
        <end position="121"/>
    </location>
</feature>
<name>A0ABT9W0K3_9BACI</name>
<evidence type="ECO:0000256" key="1">
    <source>
        <dbReference type="SAM" id="Coils"/>
    </source>
</evidence>
<accession>A0ABT9W0K3</accession>
<sequence>MGANNNMSGKDFLIGALTGAIVGAAAALLLAPKSGKELRVDLTDGYHTATKKTQEIAKNVGEKSEYLVGKVKEAATNVKEDLQNLKATAIGEAKDVAEDVKDSAEDVKEEVAATIDKAKSK</sequence>
<keyword evidence="2" id="KW-0812">Transmembrane</keyword>
<dbReference type="Proteomes" id="UP001235840">
    <property type="component" value="Unassembled WGS sequence"/>
</dbReference>
<organism evidence="3 4">
    <name type="scientific">Caldalkalibacillus horti</name>
    <dbReference type="NCBI Taxonomy" id="77523"/>
    <lineage>
        <taxon>Bacteria</taxon>
        <taxon>Bacillati</taxon>
        <taxon>Bacillota</taxon>
        <taxon>Bacilli</taxon>
        <taxon>Bacillales</taxon>
        <taxon>Bacillaceae</taxon>
        <taxon>Caldalkalibacillus</taxon>
    </lineage>
</organism>
<evidence type="ECO:0000256" key="2">
    <source>
        <dbReference type="SAM" id="Phobius"/>
    </source>
</evidence>
<dbReference type="InterPro" id="IPR024623">
    <property type="entry name" value="YtxH"/>
</dbReference>
<keyword evidence="2" id="KW-1133">Transmembrane helix</keyword>
<dbReference type="Pfam" id="PF12732">
    <property type="entry name" value="YtxH"/>
    <property type="match status" value="1"/>
</dbReference>
<feature type="transmembrane region" description="Helical" evidence="2">
    <location>
        <begin position="12"/>
        <end position="31"/>
    </location>
</feature>
<protein>
    <submittedName>
        <fullName evidence="3">Gas vesicle protein</fullName>
    </submittedName>
</protein>
<evidence type="ECO:0000313" key="4">
    <source>
        <dbReference type="Proteomes" id="UP001235840"/>
    </source>
</evidence>
<comment type="caution">
    <text evidence="3">The sequence shown here is derived from an EMBL/GenBank/DDBJ whole genome shotgun (WGS) entry which is preliminary data.</text>
</comment>
<reference evidence="3 4" key="1">
    <citation type="submission" date="2023-07" db="EMBL/GenBank/DDBJ databases">
        <title>Genomic Encyclopedia of Type Strains, Phase IV (KMG-IV): sequencing the most valuable type-strain genomes for metagenomic binning, comparative biology and taxonomic classification.</title>
        <authorList>
            <person name="Goeker M."/>
        </authorList>
    </citation>
    <scope>NUCLEOTIDE SEQUENCE [LARGE SCALE GENOMIC DNA]</scope>
    <source>
        <strain evidence="3 4">DSM 12751</strain>
    </source>
</reference>
<keyword evidence="2" id="KW-0472">Membrane</keyword>
<dbReference type="EMBL" id="JAUSTY010000010">
    <property type="protein sequence ID" value="MDQ0166769.1"/>
    <property type="molecule type" value="Genomic_DNA"/>
</dbReference>